<dbReference type="EMBL" id="FXZG01000002">
    <property type="protein sequence ID" value="SMX67859.1"/>
    <property type="molecule type" value="Genomic_DNA"/>
</dbReference>
<dbReference type="Gene3D" id="2.30.40.10">
    <property type="entry name" value="Urease, subunit C, domain 1"/>
    <property type="match status" value="1"/>
</dbReference>
<sequence>MTALRNVHIVDADHTKDEELVDVEFADTITSIRPVAEPDVETARFLVPGLIDTHVHLGERERLVTALNSGLTTVVELGTHPDSLVEEFRADDELPTILSAGSAASAPGSTQIEMMGFPKESGVSDPADAERFLDWRVENGSDLIKIIAEDPAATEAPALSHGWRNRAPSSLRRS</sequence>
<proteinExistence type="predicted"/>
<dbReference type="InterPro" id="IPR032466">
    <property type="entry name" value="Metal_Hydrolase"/>
</dbReference>
<evidence type="ECO:0000313" key="4">
    <source>
        <dbReference type="Proteomes" id="UP000234289"/>
    </source>
</evidence>
<dbReference type="EMBL" id="FXYZ01000009">
    <property type="protein sequence ID" value="SMX88081.1"/>
    <property type="molecule type" value="Genomic_DNA"/>
</dbReference>
<dbReference type="Gene3D" id="3.40.50.10910">
    <property type="entry name" value="Amidohydrolase"/>
    <property type="match status" value="1"/>
</dbReference>
<dbReference type="AlphaFoldDB" id="A0A2H1JKX9"/>
<evidence type="ECO:0000256" key="1">
    <source>
        <dbReference type="SAM" id="MobiDB-lite"/>
    </source>
</evidence>
<organism evidence="3 5">
    <name type="scientific">Brevibacterium aurantiacum</name>
    <dbReference type="NCBI Taxonomy" id="273384"/>
    <lineage>
        <taxon>Bacteria</taxon>
        <taxon>Bacillati</taxon>
        <taxon>Actinomycetota</taxon>
        <taxon>Actinomycetes</taxon>
        <taxon>Micrococcales</taxon>
        <taxon>Brevibacteriaceae</taxon>
        <taxon>Brevibacterium</taxon>
    </lineage>
</organism>
<evidence type="ECO:0000313" key="2">
    <source>
        <dbReference type="EMBL" id="SMX67859.1"/>
    </source>
</evidence>
<evidence type="ECO:0000313" key="5">
    <source>
        <dbReference type="Proteomes" id="UP000234327"/>
    </source>
</evidence>
<dbReference type="Proteomes" id="UP000234289">
    <property type="component" value="Unassembled WGS sequence"/>
</dbReference>
<dbReference type="InterPro" id="IPR011059">
    <property type="entry name" value="Metal-dep_hydrolase_composite"/>
</dbReference>
<reference evidence="3 5" key="2">
    <citation type="submission" date="2017-03" db="EMBL/GenBank/DDBJ databases">
        <authorList>
            <person name="Afonso C.L."/>
            <person name="Miller P.J."/>
            <person name="Scott M.A."/>
            <person name="Spackman E."/>
            <person name="Goraichik I."/>
            <person name="Dimitrov K.M."/>
            <person name="Suarez D.L."/>
            <person name="Swayne D.E."/>
        </authorList>
    </citation>
    <scope>NUCLEOTIDE SEQUENCE [LARGE SCALE GENOMIC DNA]</scope>
    <source>
        <strain evidence="3">6</strain>
        <strain evidence="5">6(3)</strain>
        <strain evidence="2">CNRZ 920</strain>
    </source>
</reference>
<gene>
    <name evidence="2" type="ORF">BAUR920_00372</name>
    <name evidence="3" type="ORF">BAURA63_02377</name>
</gene>
<evidence type="ECO:0008006" key="6">
    <source>
        <dbReference type="Google" id="ProtNLM"/>
    </source>
</evidence>
<accession>A0A2H1JKX9</accession>
<evidence type="ECO:0000313" key="3">
    <source>
        <dbReference type="EMBL" id="SMX88081.1"/>
    </source>
</evidence>
<dbReference type="Gene3D" id="3.30.110.90">
    <property type="entry name" value="Amidohydrolase"/>
    <property type="match status" value="1"/>
</dbReference>
<name>A0A2H1JKX9_BREAU</name>
<dbReference type="GO" id="GO:0016810">
    <property type="term" value="F:hydrolase activity, acting on carbon-nitrogen (but not peptide) bonds"/>
    <property type="evidence" value="ECO:0007669"/>
    <property type="project" value="InterPro"/>
</dbReference>
<dbReference type="RefSeq" id="WP_127361934.1">
    <property type="nucleotide sequence ID" value="NZ_CP025334.1"/>
</dbReference>
<dbReference type="Proteomes" id="UP000234327">
    <property type="component" value="Unassembled WGS sequence"/>
</dbReference>
<protein>
    <recommendedName>
        <fullName evidence="6">Amidohydrolase family protein</fullName>
    </recommendedName>
</protein>
<feature type="region of interest" description="Disordered" evidence="1">
    <location>
        <begin position="155"/>
        <end position="174"/>
    </location>
</feature>
<reference evidence="4" key="1">
    <citation type="submission" date="2017-03" db="EMBL/GenBank/DDBJ databases">
        <authorList>
            <person name="Monnet C."/>
        </authorList>
    </citation>
    <scope>NUCLEOTIDE SEQUENCE [LARGE SCALE GENOMIC DNA]</scope>
    <source>
        <strain evidence="4">CNRZ 920</strain>
    </source>
</reference>
<dbReference type="SUPFAM" id="SSF51556">
    <property type="entry name" value="Metallo-dependent hydrolases"/>
    <property type="match status" value="1"/>
</dbReference>